<comment type="caution">
    <text evidence="4">The sequence shown here is derived from an EMBL/GenBank/DDBJ whole genome shotgun (WGS) entry which is preliminary data.</text>
</comment>
<sequence length="688" mass="77132">MAKYGVLPTNYTYGVLVDVYGKAGLVKEALLWIKHMRLRGLHPDEVTMNTVIRVFKDAGEFDKADRFYKDWCIGRVDLNDLELDSIVDFENESGSAPISFKNFLSTELFRTGARSPVLETSVSPDKESQTIKPQLTSTYNTLIDLYGKAGRLRDAAEVFSEMLKSGVAMDTITFNTMIFICGSHGHLSEAESLLSKMEERGFSPDTKTYNIFLSLYAGVGNIDRALEYYSKITKSLPVLMKMYIDQGLLDQAKILFDKFLLNCELSSKTRAAIMDVYAEKGLCAEAEAVFHGNSNLPRKNKGVVEYNVMVKAYGKAKLYDKAFSLFRSMRQNGTWPDEYTYNSLVQMFSGGELVDKARDLLGEMRAVRFKPMCLTFSSLIASYAHLGRLSDAVDLYQDMIDAGVKPNEVVYGALINGFAKAGDIEEAQQYFHMMEESGVSANKIVLTSMIKAYAKVGRLEEVQKVYEKMNDLEDGPDIITSNTILKLQKILPNIKTFKVLFTALKKGGMPNEAVRQLKSSYLEGKPYARQAVIIAIFSLVGLHDLALQSCEAFANAEIGVESFVYNVAIYAYGSSGLIDKALNMFMKMKDKGLEPDLVTYINLAACYGKAGMVEGVKRIYGLLIYGEIEPNKSLLRAVIRAFKMAKRRDLVKMVKQEMKYALEEHDYSESEDKTIPSPKLKVNTKNIY</sequence>
<protein>
    <recommendedName>
        <fullName evidence="6">Pentacotripeptide-repeat region of PRORP domain-containing protein</fullName>
    </recommendedName>
</protein>
<feature type="repeat" description="PPR" evidence="3">
    <location>
        <begin position="170"/>
        <end position="204"/>
    </location>
</feature>
<dbReference type="PANTHER" id="PTHR47447:SF21">
    <property type="entry name" value="PENTACOTRIPEPTIDE-REPEAT REGION OF PRORP DOMAIN-CONTAINING PROTEIN"/>
    <property type="match status" value="1"/>
</dbReference>
<dbReference type="Proteomes" id="UP000187203">
    <property type="component" value="Unassembled WGS sequence"/>
</dbReference>
<dbReference type="Pfam" id="PF13812">
    <property type="entry name" value="PPR_3"/>
    <property type="match status" value="1"/>
</dbReference>
<dbReference type="Pfam" id="PF13041">
    <property type="entry name" value="PPR_2"/>
    <property type="match status" value="5"/>
</dbReference>
<organism evidence="4 5">
    <name type="scientific">Corchorus olitorius</name>
    <dbReference type="NCBI Taxonomy" id="93759"/>
    <lineage>
        <taxon>Eukaryota</taxon>
        <taxon>Viridiplantae</taxon>
        <taxon>Streptophyta</taxon>
        <taxon>Embryophyta</taxon>
        <taxon>Tracheophyta</taxon>
        <taxon>Spermatophyta</taxon>
        <taxon>Magnoliopsida</taxon>
        <taxon>eudicotyledons</taxon>
        <taxon>Gunneridae</taxon>
        <taxon>Pentapetalae</taxon>
        <taxon>rosids</taxon>
        <taxon>malvids</taxon>
        <taxon>Malvales</taxon>
        <taxon>Malvaceae</taxon>
        <taxon>Grewioideae</taxon>
        <taxon>Apeibeae</taxon>
        <taxon>Corchorus</taxon>
    </lineage>
</organism>
<keyword evidence="5" id="KW-1185">Reference proteome</keyword>
<keyword evidence="2" id="KW-0677">Repeat</keyword>
<feature type="repeat" description="PPR" evidence="3">
    <location>
        <begin position="407"/>
        <end position="441"/>
    </location>
</feature>
<evidence type="ECO:0008006" key="6">
    <source>
        <dbReference type="Google" id="ProtNLM"/>
    </source>
</evidence>
<evidence type="ECO:0000313" key="4">
    <source>
        <dbReference type="EMBL" id="OMO98776.1"/>
    </source>
</evidence>
<dbReference type="NCBIfam" id="TIGR00756">
    <property type="entry name" value="PPR"/>
    <property type="match status" value="8"/>
</dbReference>
<dbReference type="OrthoDB" id="185373at2759"/>
<dbReference type="EMBL" id="AWUE01015255">
    <property type="protein sequence ID" value="OMO98776.1"/>
    <property type="molecule type" value="Genomic_DNA"/>
</dbReference>
<feature type="repeat" description="PPR" evidence="3">
    <location>
        <begin position="337"/>
        <end position="371"/>
    </location>
</feature>
<proteinExistence type="inferred from homology"/>
<dbReference type="AlphaFoldDB" id="A0A1R3JV87"/>
<feature type="repeat" description="PPR" evidence="3">
    <location>
        <begin position="372"/>
        <end position="406"/>
    </location>
</feature>
<evidence type="ECO:0000256" key="3">
    <source>
        <dbReference type="PROSITE-ProRule" id="PRU00708"/>
    </source>
</evidence>
<feature type="repeat" description="PPR" evidence="3">
    <location>
        <begin position="9"/>
        <end position="43"/>
    </location>
</feature>
<feature type="repeat" description="PPR" evidence="3">
    <location>
        <begin position="302"/>
        <end position="336"/>
    </location>
</feature>
<name>A0A1R3JV87_9ROSI</name>
<dbReference type="InterPro" id="IPR002885">
    <property type="entry name" value="PPR_rpt"/>
</dbReference>
<feature type="repeat" description="PPR" evidence="3">
    <location>
        <begin position="442"/>
        <end position="476"/>
    </location>
</feature>
<feature type="repeat" description="PPR" evidence="3">
    <location>
        <begin position="135"/>
        <end position="169"/>
    </location>
</feature>
<accession>A0A1R3JV87</accession>
<dbReference type="STRING" id="93759.A0A1R3JV87"/>
<dbReference type="PANTHER" id="PTHR47447">
    <property type="entry name" value="OS03G0856100 PROTEIN"/>
    <property type="match status" value="1"/>
</dbReference>
<dbReference type="Gene3D" id="1.25.40.10">
    <property type="entry name" value="Tetratricopeptide repeat domain"/>
    <property type="match status" value="5"/>
</dbReference>
<gene>
    <name evidence="4" type="ORF">COLO4_13706</name>
</gene>
<evidence type="ECO:0000256" key="2">
    <source>
        <dbReference type="ARBA" id="ARBA00022737"/>
    </source>
</evidence>
<feature type="repeat" description="PPR" evidence="3">
    <location>
        <begin position="561"/>
        <end position="595"/>
    </location>
</feature>
<comment type="similarity">
    <text evidence="1">Belongs to the PPR family. P subfamily.</text>
</comment>
<evidence type="ECO:0000313" key="5">
    <source>
        <dbReference type="Proteomes" id="UP000187203"/>
    </source>
</evidence>
<dbReference type="InterPro" id="IPR011990">
    <property type="entry name" value="TPR-like_helical_dom_sf"/>
</dbReference>
<dbReference type="SUPFAM" id="SSF48452">
    <property type="entry name" value="TPR-like"/>
    <property type="match status" value="1"/>
</dbReference>
<evidence type="ECO:0000256" key="1">
    <source>
        <dbReference type="ARBA" id="ARBA00007626"/>
    </source>
</evidence>
<dbReference type="Pfam" id="PF01535">
    <property type="entry name" value="PPR"/>
    <property type="match status" value="1"/>
</dbReference>
<reference evidence="5" key="1">
    <citation type="submission" date="2013-09" db="EMBL/GenBank/DDBJ databases">
        <title>Corchorus olitorius genome sequencing.</title>
        <authorList>
            <person name="Alam M."/>
            <person name="Haque M.S."/>
            <person name="Islam M.S."/>
            <person name="Emdad E.M."/>
            <person name="Islam M.M."/>
            <person name="Ahmed B."/>
            <person name="Halim A."/>
            <person name="Hossen Q.M.M."/>
            <person name="Hossain M.Z."/>
            <person name="Ahmed R."/>
            <person name="Khan M.M."/>
            <person name="Islam R."/>
            <person name="Rashid M.M."/>
            <person name="Khan S.A."/>
            <person name="Rahman M.S."/>
            <person name="Alam M."/>
            <person name="Yahiya A.S."/>
            <person name="Khan M.S."/>
            <person name="Azam M.S."/>
            <person name="Haque T."/>
            <person name="Lashkar M.Z.H."/>
            <person name="Akhand A.I."/>
            <person name="Morshed G."/>
            <person name="Roy S."/>
            <person name="Uddin K.S."/>
            <person name="Rabeya T."/>
            <person name="Hossain A.S."/>
            <person name="Chowdhury A."/>
            <person name="Snigdha A.R."/>
            <person name="Mortoza M.S."/>
            <person name="Matin S.A."/>
            <person name="Hoque S.M.E."/>
            <person name="Islam M.K."/>
            <person name="Roy D.K."/>
            <person name="Haider R."/>
            <person name="Moosa M.M."/>
            <person name="Elias S.M."/>
            <person name="Hasan A.M."/>
            <person name="Jahan S."/>
            <person name="Shafiuddin M."/>
            <person name="Mahmood N."/>
            <person name="Shommy N.S."/>
        </authorList>
    </citation>
    <scope>NUCLEOTIDE SEQUENCE [LARGE SCALE GENOMIC DNA]</scope>
    <source>
        <strain evidence="5">cv. O-4</strain>
    </source>
</reference>
<dbReference type="PROSITE" id="PS51375">
    <property type="entry name" value="PPR"/>
    <property type="match status" value="9"/>
</dbReference>